<dbReference type="InterPro" id="IPR010349">
    <property type="entry name" value="Asparaginase_II"/>
</dbReference>
<dbReference type="OrthoDB" id="9780674at2"/>
<evidence type="ECO:0000313" key="1">
    <source>
        <dbReference type="EMBL" id="SCE75574.1"/>
    </source>
</evidence>
<proteinExistence type="predicted"/>
<keyword evidence="2" id="KW-1185">Reference proteome</keyword>
<dbReference type="PANTHER" id="PTHR42110:SF1">
    <property type="entry name" value="L-ASPARAGINASE, PUTATIVE (AFU_ORTHOLOGUE AFUA_3G11890)-RELATED"/>
    <property type="match status" value="1"/>
</dbReference>
<reference evidence="2" key="1">
    <citation type="submission" date="2016-06" db="EMBL/GenBank/DDBJ databases">
        <authorList>
            <person name="Varghese N."/>
            <person name="Submissions Spin"/>
        </authorList>
    </citation>
    <scope>NUCLEOTIDE SEQUENCE [LARGE SCALE GENOMIC DNA]</scope>
    <source>
        <strain evidence="2">DSM 43909</strain>
    </source>
</reference>
<dbReference type="EMBL" id="LT607411">
    <property type="protein sequence ID" value="SCE75574.1"/>
    <property type="molecule type" value="Genomic_DNA"/>
</dbReference>
<dbReference type="PANTHER" id="PTHR42110">
    <property type="entry name" value="L-ASPARAGINASE, PUTATIVE (AFU_ORTHOLOGUE AFUA_3G11890)-RELATED"/>
    <property type="match status" value="1"/>
</dbReference>
<sequence>MGKTYEGGVPLAEVVRSGFVEGVHRGSVVVLDAAGAPVAGAGDPTSPIFPRSSNKPMQAIGMLRAGLPLTDRADVALVSASHAGEEFHVERVTALLRGAGLTEEALHCPPDLPVGEAAREAVLRAGGGPRRIQMNCSGKHTGMLLTCLAAGWPVNGYWRPEHPLQQRLTAAVEELTGESVAAVGVDGCGAPVLAVSLTGLARAYLRLVSAEPGTVERTVADAMRAYPELVGGTQADDTRLMRGVPGLLAKVGAEGVIAAAIPEVGAVALKIDDGAGRARMPVLVSALRRLGVEAPVLTEYAEVPLLGGGLPVGAVRAVW</sequence>
<dbReference type="RefSeq" id="WP_089005064.1">
    <property type="nucleotide sequence ID" value="NZ_LT607411.1"/>
</dbReference>
<dbReference type="Proteomes" id="UP000198242">
    <property type="component" value="Chromosome I"/>
</dbReference>
<protein>
    <submittedName>
        <fullName evidence="1">L-asparaginase II</fullName>
    </submittedName>
</protein>
<dbReference type="Pfam" id="PF06089">
    <property type="entry name" value="Asparaginase_II"/>
    <property type="match status" value="1"/>
</dbReference>
<evidence type="ECO:0000313" key="2">
    <source>
        <dbReference type="Proteomes" id="UP000198242"/>
    </source>
</evidence>
<accession>A0A1C4UV52</accession>
<organism evidence="1 2">
    <name type="scientific">Micromonospora viridifaciens</name>
    <dbReference type="NCBI Taxonomy" id="1881"/>
    <lineage>
        <taxon>Bacteria</taxon>
        <taxon>Bacillati</taxon>
        <taxon>Actinomycetota</taxon>
        <taxon>Actinomycetes</taxon>
        <taxon>Micromonosporales</taxon>
        <taxon>Micromonosporaceae</taxon>
        <taxon>Micromonospora</taxon>
    </lineage>
</organism>
<gene>
    <name evidence="1" type="ORF">GA0074695_0852</name>
</gene>
<dbReference type="AlphaFoldDB" id="A0A1C4UV52"/>
<name>A0A1C4UV52_MICVI</name>